<dbReference type="Proteomes" id="UP000030759">
    <property type="component" value="Unassembled WGS sequence"/>
</dbReference>
<evidence type="ECO:0000313" key="1">
    <source>
        <dbReference type="EMBL" id="ERE74679.1"/>
    </source>
</evidence>
<proteinExistence type="predicted"/>
<organism evidence="1 2">
    <name type="scientific">Cricetulus griseus</name>
    <name type="common">Chinese hamster</name>
    <name type="synonym">Cricetulus barabensis griseus</name>
    <dbReference type="NCBI Taxonomy" id="10029"/>
    <lineage>
        <taxon>Eukaryota</taxon>
        <taxon>Metazoa</taxon>
        <taxon>Chordata</taxon>
        <taxon>Craniata</taxon>
        <taxon>Vertebrata</taxon>
        <taxon>Euteleostomi</taxon>
        <taxon>Mammalia</taxon>
        <taxon>Eutheria</taxon>
        <taxon>Euarchontoglires</taxon>
        <taxon>Glires</taxon>
        <taxon>Rodentia</taxon>
        <taxon>Myomorpha</taxon>
        <taxon>Muroidea</taxon>
        <taxon>Cricetidae</taxon>
        <taxon>Cricetinae</taxon>
        <taxon>Cricetulus</taxon>
    </lineage>
</organism>
<dbReference type="GO" id="GO:0050482">
    <property type="term" value="P:arachidonate secretion"/>
    <property type="evidence" value="ECO:0007669"/>
    <property type="project" value="InterPro"/>
</dbReference>
<dbReference type="EC" id="3.1.1.4" evidence="1"/>
<sequence length="116" mass="12767">MNPAKPFIPANPGGEEEGKCCRARDNCYAQVDYLGNCALLIRNPYTSSYSYSCSGTEITCSARAIAQNISLQAVWQFGNAFECILPLPVPTKEYTAYGCYCGLSSWIPFLEDLDPM</sequence>
<dbReference type="GO" id="GO:0006644">
    <property type="term" value="P:phospholipid metabolic process"/>
    <property type="evidence" value="ECO:0007669"/>
    <property type="project" value="InterPro"/>
</dbReference>
<keyword evidence="1" id="KW-0378">Hydrolase</keyword>
<dbReference type="AlphaFoldDB" id="A0A061I268"/>
<name>A0A061I268_CRIGR</name>
<protein>
    <submittedName>
        <fullName evidence="1">Phospholipase A2-like protein</fullName>
        <ecNumber evidence="1">3.1.1.4</ecNumber>
    </submittedName>
</protein>
<dbReference type="Gene3D" id="1.20.90.10">
    <property type="entry name" value="Phospholipase A2 domain"/>
    <property type="match status" value="2"/>
</dbReference>
<reference evidence="2" key="1">
    <citation type="journal article" date="2013" name="Nat. Biotechnol.">
        <title>Chinese hamster genome sequenced from sorted chromosomes.</title>
        <authorList>
            <person name="Brinkrolf K."/>
            <person name="Rupp O."/>
            <person name="Laux H."/>
            <person name="Kollin F."/>
            <person name="Ernst W."/>
            <person name="Linke B."/>
            <person name="Kofler R."/>
            <person name="Romand S."/>
            <person name="Hesse F."/>
            <person name="Budach W.E."/>
            <person name="Galosy S."/>
            <person name="Muller D."/>
            <person name="Noll T."/>
            <person name="Wienberg J."/>
            <person name="Jostock T."/>
            <person name="Leonard M."/>
            <person name="Grillari J."/>
            <person name="Tauch A."/>
            <person name="Goesmann A."/>
            <person name="Helk B."/>
            <person name="Mott J.E."/>
            <person name="Puhler A."/>
            <person name="Borth N."/>
        </authorList>
    </citation>
    <scope>NUCLEOTIDE SEQUENCE [LARGE SCALE GENOMIC DNA]</scope>
    <source>
        <strain evidence="2">17A/GY</strain>
    </source>
</reference>
<accession>A0A061I268</accession>
<dbReference type="SUPFAM" id="SSF48619">
    <property type="entry name" value="Phospholipase A2, PLA2"/>
    <property type="match status" value="2"/>
</dbReference>
<gene>
    <name evidence="1" type="ORF">H671_4g13252</name>
</gene>
<dbReference type="EMBL" id="KE675861">
    <property type="protein sequence ID" value="ERE74679.1"/>
    <property type="molecule type" value="Genomic_DNA"/>
</dbReference>
<dbReference type="InterPro" id="IPR036444">
    <property type="entry name" value="PLipase_A2_dom_sf"/>
</dbReference>
<dbReference type="GO" id="GO:0004623">
    <property type="term" value="F:phospholipase A2 activity"/>
    <property type="evidence" value="ECO:0007669"/>
    <property type="project" value="UniProtKB-EC"/>
</dbReference>
<evidence type="ECO:0000313" key="2">
    <source>
        <dbReference type="Proteomes" id="UP000030759"/>
    </source>
</evidence>